<keyword evidence="3" id="KW-1185">Reference proteome</keyword>
<keyword evidence="1" id="KW-0378">Hydrolase</keyword>
<organism evidence="2 3">
    <name type="scientific">Granulosicoccus antarcticus IMCC3135</name>
    <dbReference type="NCBI Taxonomy" id="1192854"/>
    <lineage>
        <taxon>Bacteria</taxon>
        <taxon>Pseudomonadati</taxon>
        <taxon>Pseudomonadota</taxon>
        <taxon>Gammaproteobacteria</taxon>
        <taxon>Chromatiales</taxon>
        <taxon>Granulosicoccaceae</taxon>
        <taxon>Granulosicoccus</taxon>
    </lineage>
</organism>
<name>A0A2Z2NPU6_9GAMM</name>
<dbReference type="OrthoDB" id="9790661at2"/>
<dbReference type="NCBIfam" id="TIGR03784">
    <property type="entry name" value="marine_sortase"/>
    <property type="match status" value="1"/>
</dbReference>
<proteinExistence type="predicted"/>
<dbReference type="Proteomes" id="UP000250079">
    <property type="component" value="Chromosome"/>
</dbReference>
<dbReference type="SUPFAM" id="SSF63817">
    <property type="entry name" value="Sortase"/>
    <property type="match status" value="1"/>
</dbReference>
<dbReference type="InterPro" id="IPR041999">
    <property type="entry name" value="Sortase_D_1"/>
</dbReference>
<sequence>MTSRYSLQILSALILGISLVTGSQAAWMSGKAWLAQYLLNSAWQTSQQSGVSGKPWQWADTRTVAQLSIPRMDKSLIVLSDASGEALAFGPGLAGGDPLLASSSTIAIGGHRDTHLAFLESVPEGELIELKTIDGKTHRYRLMDKQIVDTRLQTLSISRENAGLVLITCYPFNPTQTGGPLRLVARAVAA</sequence>
<dbReference type="RefSeq" id="WP_088917791.1">
    <property type="nucleotide sequence ID" value="NZ_CP018632.1"/>
</dbReference>
<dbReference type="InterPro" id="IPR022445">
    <property type="entry name" value="Sortase_proteobact_type"/>
</dbReference>
<dbReference type="GO" id="GO:0016787">
    <property type="term" value="F:hydrolase activity"/>
    <property type="evidence" value="ECO:0007669"/>
    <property type="project" value="UniProtKB-KW"/>
</dbReference>
<dbReference type="CDD" id="cd05828">
    <property type="entry name" value="Sortase_D_1"/>
    <property type="match status" value="1"/>
</dbReference>
<dbReference type="InterPro" id="IPR005754">
    <property type="entry name" value="Sortase"/>
</dbReference>
<evidence type="ECO:0000256" key="1">
    <source>
        <dbReference type="ARBA" id="ARBA00022801"/>
    </source>
</evidence>
<dbReference type="AlphaFoldDB" id="A0A2Z2NPU6"/>
<dbReference type="Pfam" id="PF04203">
    <property type="entry name" value="Sortase"/>
    <property type="match status" value="1"/>
</dbReference>
<evidence type="ECO:0000313" key="3">
    <source>
        <dbReference type="Proteomes" id="UP000250079"/>
    </source>
</evidence>
<reference evidence="2 3" key="1">
    <citation type="submission" date="2016-12" db="EMBL/GenBank/DDBJ databases">
        <authorList>
            <person name="Song W.-J."/>
            <person name="Kurnit D.M."/>
        </authorList>
    </citation>
    <scope>NUCLEOTIDE SEQUENCE [LARGE SCALE GENOMIC DNA]</scope>
    <source>
        <strain evidence="2 3">IMCC3135</strain>
    </source>
</reference>
<protein>
    <recommendedName>
        <fullName evidence="4">Sortase family protein</fullName>
    </recommendedName>
</protein>
<evidence type="ECO:0008006" key="4">
    <source>
        <dbReference type="Google" id="ProtNLM"/>
    </source>
</evidence>
<dbReference type="KEGG" id="gai:IMCC3135_11985"/>
<gene>
    <name evidence="2" type="ORF">IMCC3135_11985</name>
</gene>
<dbReference type="Gene3D" id="2.40.260.10">
    <property type="entry name" value="Sortase"/>
    <property type="match status" value="1"/>
</dbReference>
<dbReference type="InterPro" id="IPR023365">
    <property type="entry name" value="Sortase_dom-sf"/>
</dbReference>
<dbReference type="EMBL" id="CP018632">
    <property type="protein sequence ID" value="ASJ72485.1"/>
    <property type="molecule type" value="Genomic_DNA"/>
</dbReference>
<accession>A0A2Z2NPU6</accession>
<evidence type="ECO:0000313" key="2">
    <source>
        <dbReference type="EMBL" id="ASJ72485.1"/>
    </source>
</evidence>